<dbReference type="GO" id="GO:0005886">
    <property type="term" value="C:plasma membrane"/>
    <property type="evidence" value="ECO:0007669"/>
    <property type="project" value="UniProtKB-SubCell"/>
</dbReference>
<feature type="transmembrane region" description="Helical" evidence="7">
    <location>
        <begin position="74"/>
        <end position="96"/>
    </location>
</feature>
<dbReference type="RefSeq" id="WP_120750328.1">
    <property type="nucleotide sequence ID" value="NZ_RBAH01000024.1"/>
</dbReference>
<feature type="transmembrane region" description="Helical" evidence="7">
    <location>
        <begin position="117"/>
        <end position="137"/>
    </location>
</feature>
<name>A0A3B0BQV6_9BACL</name>
<dbReference type="InterPro" id="IPR052518">
    <property type="entry name" value="CHR_Transporter"/>
</dbReference>
<evidence type="ECO:0000256" key="6">
    <source>
        <dbReference type="ARBA" id="ARBA00023136"/>
    </source>
</evidence>
<keyword evidence="6 7" id="KW-0472">Membrane</keyword>
<dbReference type="Pfam" id="PF02417">
    <property type="entry name" value="Chromate_transp"/>
    <property type="match status" value="1"/>
</dbReference>
<accession>A0A3B0BQV6</accession>
<evidence type="ECO:0000256" key="3">
    <source>
        <dbReference type="ARBA" id="ARBA00022475"/>
    </source>
</evidence>
<evidence type="ECO:0000256" key="2">
    <source>
        <dbReference type="ARBA" id="ARBA00005262"/>
    </source>
</evidence>
<evidence type="ECO:0000256" key="5">
    <source>
        <dbReference type="ARBA" id="ARBA00022989"/>
    </source>
</evidence>
<comment type="caution">
    <text evidence="8">The sequence shown here is derived from an EMBL/GenBank/DDBJ whole genome shotgun (WGS) entry which is preliminary data.</text>
</comment>
<proteinExistence type="inferred from homology"/>
<dbReference type="GO" id="GO:0015109">
    <property type="term" value="F:chromate transmembrane transporter activity"/>
    <property type="evidence" value="ECO:0007669"/>
    <property type="project" value="InterPro"/>
</dbReference>
<comment type="subcellular location">
    <subcellularLocation>
        <location evidence="1">Cell membrane</location>
        <topology evidence="1">Multi-pass membrane protein</topology>
    </subcellularLocation>
</comment>
<keyword evidence="4 7" id="KW-0812">Transmembrane</keyword>
<comment type="similarity">
    <text evidence="2">Belongs to the chromate ion transporter (CHR) (TC 2.A.51) family.</text>
</comment>
<evidence type="ECO:0000256" key="4">
    <source>
        <dbReference type="ARBA" id="ARBA00022692"/>
    </source>
</evidence>
<dbReference type="PANTHER" id="PTHR43663:SF1">
    <property type="entry name" value="CHROMATE TRANSPORTER"/>
    <property type="match status" value="1"/>
</dbReference>
<reference evidence="8 9" key="1">
    <citation type="journal article" date="2007" name="Int. J. Syst. Evol. Microbiol.">
        <title>Paenibacillus ginsengarvi sp. nov., isolated from soil from ginseng cultivation.</title>
        <authorList>
            <person name="Yoon M.H."/>
            <person name="Ten L.N."/>
            <person name="Im W.T."/>
        </authorList>
    </citation>
    <scope>NUCLEOTIDE SEQUENCE [LARGE SCALE GENOMIC DNA]</scope>
    <source>
        <strain evidence="8 9">KCTC 13059</strain>
    </source>
</reference>
<keyword evidence="3" id="KW-1003">Cell membrane</keyword>
<keyword evidence="9" id="KW-1185">Reference proteome</keyword>
<evidence type="ECO:0000313" key="9">
    <source>
        <dbReference type="Proteomes" id="UP000282311"/>
    </source>
</evidence>
<evidence type="ECO:0000256" key="1">
    <source>
        <dbReference type="ARBA" id="ARBA00004651"/>
    </source>
</evidence>
<dbReference type="EMBL" id="RBAH01000024">
    <property type="protein sequence ID" value="RKN74881.1"/>
    <property type="molecule type" value="Genomic_DNA"/>
</dbReference>
<evidence type="ECO:0000313" key="8">
    <source>
        <dbReference type="EMBL" id="RKN74881.1"/>
    </source>
</evidence>
<dbReference type="PANTHER" id="PTHR43663">
    <property type="entry name" value="CHROMATE TRANSPORT PROTEIN-RELATED"/>
    <property type="match status" value="1"/>
</dbReference>
<sequence>MGELWRLLIVFFQIGLFSIGGGYAIIPLIQELAVEKYAWVSQRIFTDIITISQMTPGPLAVNASTFIGLQIAGIPGAIIATFGCIISGVGISILLYRFFRRHNKSIYVLEALNGLRSASLGLIISAAATLLLLTFIGTSTISVVAYVDWIAVAVFAGSLFVLRKWKVNPILLMVLTGILGGIIQIKS</sequence>
<evidence type="ECO:0000256" key="7">
    <source>
        <dbReference type="SAM" id="Phobius"/>
    </source>
</evidence>
<dbReference type="Proteomes" id="UP000282311">
    <property type="component" value="Unassembled WGS sequence"/>
</dbReference>
<dbReference type="AlphaFoldDB" id="A0A3B0BQV6"/>
<dbReference type="InterPro" id="IPR003370">
    <property type="entry name" value="Chromate_transpt"/>
</dbReference>
<feature type="transmembrane region" description="Helical" evidence="7">
    <location>
        <begin position="143"/>
        <end position="162"/>
    </location>
</feature>
<feature type="transmembrane region" description="Helical" evidence="7">
    <location>
        <begin position="169"/>
        <end position="185"/>
    </location>
</feature>
<organism evidence="8 9">
    <name type="scientific">Paenibacillus ginsengarvi</name>
    <dbReference type="NCBI Taxonomy" id="400777"/>
    <lineage>
        <taxon>Bacteria</taxon>
        <taxon>Bacillati</taxon>
        <taxon>Bacillota</taxon>
        <taxon>Bacilli</taxon>
        <taxon>Bacillales</taxon>
        <taxon>Paenibacillaceae</taxon>
        <taxon>Paenibacillus</taxon>
    </lineage>
</organism>
<gene>
    <name evidence="8" type="ORF">D7M11_26760</name>
</gene>
<feature type="transmembrane region" description="Helical" evidence="7">
    <location>
        <begin position="7"/>
        <end position="29"/>
    </location>
</feature>
<dbReference type="OrthoDB" id="9027281at2"/>
<protein>
    <submittedName>
        <fullName evidence="8">Chromate transporter</fullName>
    </submittedName>
</protein>
<keyword evidence="5 7" id="KW-1133">Transmembrane helix</keyword>